<name>A0A438JAX2_VITVI</name>
<evidence type="ECO:0008006" key="3">
    <source>
        <dbReference type="Google" id="ProtNLM"/>
    </source>
</evidence>
<reference evidence="1 2" key="1">
    <citation type="journal article" date="2018" name="PLoS Genet.">
        <title>Population sequencing reveals clonal diversity and ancestral inbreeding in the grapevine cultivar Chardonnay.</title>
        <authorList>
            <person name="Roach M.J."/>
            <person name="Johnson D.L."/>
            <person name="Bohlmann J."/>
            <person name="van Vuuren H.J."/>
            <person name="Jones S.J."/>
            <person name="Pretorius I.S."/>
            <person name="Schmidt S.A."/>
            <person name="Borneman A.R."/>
        </authorList>
    </citation>
    <scope>NUCLEOTIDE SEQUENCE [LARGE SCALE GENOMIC DNA]</scope>
    <source>
        <strain evidence="2">cv. Chardonnay</strain>
        <tissue evidence="1">Leaf</tissue>
    </source>
</reference>
<organism evidence="1 2">
    <name type="scientific">Vitis vinifera</name>
    <name type="common">Grape</name>
    <dbReference type="NCBI Taxonomy" id="29760"/>
    <lineage>
        <taxon>Eukaryota</taxon>
        <taxon>Viridiplantae</taxon>
        <taxon>Streptophyta</taxon>
        <taxon>Embryophyta</taxon>
        <taxon>Tracheophyta</taxon>
        <taxon>Spermatophyta</taxon>
        <taxon>Magnoliopsida</taxon>
        <taxon>eudicotyledons</taxon>
        <taxon>Gunneridae</taxon>
        <taxon>Pentapetalae</taxon>
        <taxon>rosids</taxon>
        <taxon>Vitales</taxon>
        <taxon>Vitaceae</taxon>
        <taxon>Viteae</taxon>
        <taxon>Vitis</taxon>
    </lineage>
</organism>
<dbReference type="SUPFAM" id="SSF56219">
    <property type="entry name" value="DNase I-like"/>
    <property type="match status" value="1"/>
</dbReference>
<comment type="caution">
    <text evidence="1">The sequence shown here is derived from an EMBL/GenBank/DDBJ whole genome shotgun (WGS) entry which is preliminary data.</text>
</comment>
<dbReference type="Gene3D" id="3.60.10.10">
    <property type="entry name" value="Endonuclease/exonuclease/phosphatase"/>
    <property type="match status" value="1"/>
</dbReference>
<dbReference type="AlphaFoldDB" id="A0A438JAX2"/>
<proteinExistence type="predicted"/>
<dbReference type="PANTHER" id="PTHR33710:SF71">
    <property type="entry name" value="ENDONUCLEASE_EXONUCLEASE_PHOSPHATASE DOMAIN-CONTAINING PROTEIN"/>
    <property type="match status" value="1"/>
</dbReference>
<sequence length="710" mass="79236">MAAKRGGRCWFAVESKSYEITAEVTGERPKGIIVERSKGYTSWIRFGSISLCCLLEGVEACCRGVLMLGHVKSWEDGGRRYKLEIRENKAEGKSVLGGWVLLAEKLRFLGVGSREESKGTAAYYGTGCSDGEYVRKAKKSYVEAVKTRGKKFGEAVWLQLGEEEVSNERKFLDDVWWEDGDNPQCWTQICKLSKVGEILDEDTANFKELKWARLLVRSEGLEWPNSLQVAVGSVCYSLQLWWEVKPGLTAVVPATRNEMGNEREVRDEGEGDSRAGFKKANVRTHGEPAKVDVPCENDEGGCSKAAAFSEALSEKVADGVGSTASQHITWGKNTICGPGKSLVLGRQMMVDLGRRPKEKGQVTEGQIELMKMGRPSLHLIKTLRWRWIDPEKLGLPSGDWASVENLRGRWYSDQSSCSLSSLGKRDISLSSTPSGRNGESVARTGVIIQSSSSVEAGGAVMGPFKDDMGGWKGGRGIGQCGLGVGRYLDWGAVDSRGAAGEQRGRIHVDVYRGIWPNLRRERESFWEELGAIKGLWNGPWCAAGDFNAILSPEERNRGGRLNSNMRRFVEIIEDLELKDVPLVGGPFTWSGGVNNQSFSRLDRFLINEGWDNHFGDVRQCVLPRPVSDHFPVLLDVGGGRRGPSPFRFENMWLKVEGVKELMKSWIELRKNAALEQVQFWDAKEKMSRLNLEELEARKEAREDYKKWVFT</sequence>
<accession>A0A438JAX2</accession>
<gene>
    <name evidence="1" type="ORF">CK203_018749</name>
</gene>
<dbReference type="EMBL" id="QGNW01000053">
    <property type="protein sequence ID" value="RVX06121.1"/>
    <property type="molecule type" value="Genomic_DNA"/>
</dbReference>
<protein>
    <recommendedName>
        <fullName evidence="3">DUF4283 domain-containing protein</fullName>
    </recommendedName>
</protein>
<evidence type="ECO:0000313" key="2">
    <source>
        <dbReference type="Proteomes" id="UP000288805"/>
    </source>
</evidence>
<dbReference type="Proteomes" id="UP000288805">
    <property type="component" value="Unassembled WGS sequence"/>
</dbReference>
<dbReference type="InterPro" id="IPR036691">
    <property type="entry name" value="Endo/exonu/phosph_ase_sf"/>
</dbReference>
<evidence type="ECO:0000313" key="1">
    <source>
        <dbReference type="EMBL" id="RVX06121.1"/>
    </source>
</evidence>
<dbReference type="PANTHER" id="PTHR33710">
    <property type="entry name" value="BNAC02G09200D PROTEIN"/>
    <property type="match status" value="1"/>
</dbReference>